<feature type="domain" description="Fatty acyl-CoA reductase C-terminal" evidence="2">
    <location>
        <begin position="23"/>
        <end position="114"/>
    </location>
</feature>
<keyword evidence="1" id="KW-0472">Membrane</keyword>
<name>A0A5E4ME43_9HEMI</name>
<dbReference type="InterPro" id="IPR033640">
    <property type="entry name" value="FAR_C"/>
</dbReference>
<dbReference type="Pfam" id="PF03015">
    <property type="entry name" value="Sterile"/>
    <property type="match status" value="1"/>
</dbReference>
<dbReference type="InterPro" id="IPR026055">
    <property type="entry name" value="FAR"/>
</dbReference>
<dbReference type="AlphaFoldDB" id="A0A5E4ME43"/>
<keyword evidence="1" id="KW-1133">Transmembrane helix</keyword>
<dbReference type="CDD" id="cd09071">
    <property type="entry name" value="FAR_C"/>
    <property type="match status" value="1"/>
</dbReference>
<dbReference type="PANTHER" id="PTHR11011:SF116">
    <property type="entry name" value="FATTY ACYL-COA REDUCTASE CG5065-RELATED"/>
    <property type="match status" value="1"/>
</dbReference>
<feature type="transmembrane region" description="Helical" evidence="1">
    <location>
        <begin position="137"/>
        <end position="155"/>
    </location>
</feature>
<feature type="non-terminal residue" evidence="3">
    <location>
        <position position="1"/>
    </location>
</feature>
<dbReference type="Proteomes" id="UP000325440">
    <property type="component" value="Unassembled WGS sequence"/>
</dbReference>
<dbReference type="GO" id="GO:0005777">
    <property type="term" value="C:peroxisome"/>
    <property type="evidence" value="ECO:0007669"/>
    <property type="project" value="TreeGrafter"/>
</dbReference>
<proteinExistence type="predicted"/>
<accession>A0A5E4ME43</accession>
<reference evidence="3 4" key="1">
    <citation type="submission" date="2019-08" db="EMBL/GenBank/DDBJ databases">
        <authorList>
            <person name="Alioto T."/>
            <person name="Alioto T."/>
            <person name="Gomez Garrido J."/>
        </authorList>
    </citation>
    <scope>NUCLEOTIDE SEQUENCE [LARGE SCALE GENOMIC DNA]</scope>
</reference>
<gene>
    <name evidence="3" type="ORF">CINCED_3A019252</name>
</gene>
<dbReference type="OrthoDB" id="6584876at2759"/>
<sequence length="156" mass="19301">IWIPYVKITDSRIIYNILFFLHHYVPAFLGDSYLWCSGKKTKAVRLYRTLKTMMKDLEFFVFRHFHFDDTRLQELIASQSDMDKRLFNMEISNIVWKDHFLKTIKGFKRHILKENEYSPEAKQRYNKIWIAYYTLKTFYYVFILYLIILILKYIFY</sequence>
<keyword evidence="1" id="KW-0812">Transmembrane</keyword>
<evidence type="ECO:0000256" key="1">
    <source>
        <dbReference type="SAM" id="Phobius"/>
    </source>
</evidence>
<protein>
    <submittedName>
        <fullName evidence="3">Fatty acyl-CoA reductase, C-terminal</fullName>
    </submittedName>
</protein>
<dbReference type="PANTHER" id="PTHR11011">
    <property type="entry name" value="MALE STERILITY PROTEIN 2-RELATED"/>
    <property type="match status" value="1"/>
</dbReference>
<dbReference type="EMBL" id="CABPRJ010000488">
    <property type="protein sequence ID" value="VVC29127.1"/>
    <property type="molecule type" value="Genomic_DNA"/>
</dbReference>
<evidence type="ECO:0000313" key="4">
    <source>
        <dbReference type="Proteomes" id="UP000325440"/>
    </source>
</evidence>
<dbReference type="GO" id="GO:0035336">
    <property type="term" value="P:long-chain fatty-acyl-CoA metabolic process"/>
    <property type="evidence" value="ECO:0007669"/>
    <property type="project" value="TreeGrafter"/>
</dbReference>
<dbReference type="GO" id="GO:0080019">
    <property type="term" value="F:alcohol-forming very long-chain fatty acyl-CoA reductase activity"/>
    <property type="evidence" value="ECO:0007669"/>
    <property type="project" value="InterPro"/>
</dbReference>
<evidence type="ECO:0000313" key="3">
    <source>
        <dbReference type="EMBL" id="VVC29127.1"/>
    </source>
</evidence>
<feature type="transmembrane region" description="Helical" evidence="1">
    <location>
        <begin position="13"/>
        <end position="36"/>
    </location>
</feature>
<evidence type="ECO:0000259" key="2">
    <source>
        <dbReference type="Pfam" id="PF03015"/>
    </source>
</evidence>
<organism evidence="3 4">
    <name type="scientific">Cinara cedri</name>
    <dbReference type="NCBI Taxonomy" id="506608"/>
    <lineage>
        <taxon>Eukaryota</taxon>
        <taxon>Metazoa</taxon>
        <taxon>Ecdysozoa</taxon>
        <taxon>Arthropoda</taxon>
        <taxon>Hexapoda</taxon>
        <taxon>Insecta</taxon>
        <taxon>Pterygota</taxon>
        <taxon>Neoptera</taxon>
        <taxon>Paraneoptera</taxon>
        <taxon>Hemiptera</taxon>
        <taxon>Sternorrhyncha</taxon>
        <taxon>Aphidomorpha</taxon>
        <taxon>Aphidoidea</taxon>
        <taxon>Aphididae</taxon>
        <taxon>Lachninae</taxon>
        <taxon>Cinara</taxon>
    </lineage>
</organism>
<keyword evidence="4" id="KW-1185">Reference proteome</keyword>